<dbReference type="Proteomes" id="UP000828390">
    <property type="component" value="Unassembled WGS sequence"/>
</dbReference>
<accession>A0A9D4MJ04</accession>
<gene>
    <name evidence="1" type="ORF">DPMN_000044</name>
</gene>
<evidence type="ECO:0000313" key="2">
    <source>
        <dbReference type="Proteomes" id="UP000828390"/>
    </source>
</evidence>
<evidence type="ECO:0000313" key="1">
    <source>
        <dbReference type="EMBL" id="KAH3876207.1"/>
    </source>
</evidence>
<keyword evidence="2" id="KW-1185">Reference proteome</keyword>
<reference evidence="1" key="2">
    <citation type="submission" date="2020-11" db="EMBL/GenBank/DDBJ databases">
        <authorList>
            <person name="McCartney M.A."/>
            <person name="Auch B."/>
            <person name="Kono T."/>
            <person name="Mallez S."/>
            <person name="Becker A."/>
            <person name="Gohl D.M."/>
            <person name="Silverstein K.A.T."/>
            <person name="Koren S."/>
            <person name="Bechman K.B."/>
            <person name="Herman A."/>
            <person name="Abrahante J.E."/>
            <person name="Garbe J."/>
        </authorList>
    </citation>
    <scope>NUCLEOTIDE SEQUENCE</scope>
    <source>
        <strain evidence="1">Duluth1</strain>
        <tissue evidence="1">Whole animal</tissue>
    </source>
</reference>
<name>A0A9D4MJ04_DREPO</name>
<proteinExistence type="predicted"/>
<reference evidence="1" key="1">
    <citation type="journal article" date="2019" name="bioRxiv">
        <title>The Genome of the Zebra Mussel, Dreissena polymorpha: A Resource for Invasive Species Research.</title>
        <authorList>
            <person name="McCartney M.A."/>
            <person name="Auch B."/>
            <person name="Kono T."/>
            <person name="Mallez S."/>
            <person name="Zhang Y."/>
            <person name="Obille A."/>
            <person name="Becker A."/>
            <person name="Abrahante J.E."/>
            <person name="Garbe J."/>
            <person name="Badalamenti J.P."/>
            <person name="Herman A."/>
            <person name="Mangelson H."/>
            <person name="Liachko I."/>
            <person name="Sullivan S."/>
            <person name="Sone E.D."/>
            <person name="Koren S."/>
            <person name="Silverstein K.A.T."/>
            <person name="Beckman K.B."/>
            <person name="Gohl D.M."/>
        </authorList>
    </citation>
    <scope>NUCLEOTIDE SEQUENCE</scope>
    <source>
        <strain evidence="1">Duluth1</strain>
        <tissue evidence="1">Whole animal</tissue>
    </source>
</reference>
<protein>
    <submittedName>
        <fullName evidence="1">Uncharacterized protein</fullName>
    </submittedName>
</protein>
<sequence length="70" mass="7812">MLKVFLAQKTASSKSTDGAGSFSLYVETKLKLLSGSLQREAEQRIQQVLHDVESKAEQQKSSQQPQNQVF</sequence>
<comment type="caution">
    <text evidence="1">The sequence shown here is derived from an EMBL/GenBank/DDBJ whole genome shotgun (WGS) entry which is preliminary data.</text>
</comment>
<dbReference type="EMBL" id="JAIWYP010000001">
    <property type="protein sequence ID" value="KAH3876207.1"/>
    <property type="molecule type" value="Genomic_DNA"/>
</dbReference>
<dbReference type="AlphaFoldDB" id="A0A9D4MJ04"/>
<organism evidence="1 2">
    <name type="scientific">Dreissena polymorpha</name>
    <name type="common">Zebra mussel</name>
    <name type="synonym">Mytilus polymorpha</name>
    <dbReference type="NCBI Taxonomy" id="45954"/>
    <lineage>
        <taxon>Eukaryota</taxon>
        <taxon>Metazoa</taxon>
        <taxon>Spiralia</taxon>
        <taxon>Lophotrochozoa</taxon>
        <taxon>Mollusca</taxon>
        <taxon>Bivalvia</taxon>
        <taxon>Autobranchia</taxon>
        <taxon>Heteroconchia</taxon>
        <taxon>Euheterodonta</taxon>
        <taxon>Imparidentia</taxon>
        <taxon>Neoheterodontei</taxon>
        <taxon>Myida</taxon>
        <taxon>Dreissenoidea</taxon>
        <taxon>Dreissenidae</taxon>
        <taxon>Dreissena</taxon>
    </lineage>
</organism>